<proteinExistence type="predicted"/>
<reference evidence="3" key="1">
    <citation type="journal article" date="2019" name="Int. J. Syst. Evol. Microbiol.">
        <title>The Global Catalogue of Microorganisms (GCM) 10K type strain sequencing project: providing services to taxonomists for standard genome sequencing and annotation.</title>
        <authorList>
            <consortium name="The Broad Institute Genomics Platform"/>
            <consortium name="The Broad Institute Genome Sequencing Center for Infectious Disease"/>
            <person name="Wu L."/>
            <person name="Ma J."/>
        </authorList>
    </citation>
    <scope>NUCLEOTIDE SEQUENCE [LARGE SCALE GENOMIC DNA]</scope>
    <source>
        <strain evidence="3">JCM 31486</strain>
    </source>
</reference>
<sequence length="67" mass="8070">MADHDITEQQFEDALCMTAAKLWENLPREERLRIQHNLTPDQRDEAARGVQRGRRLNREIEQKTRRK</sequence>
<feature type="compositionally biased region" description="Basic and acidic residues" evidence="1">
    <location>
        <begin position="56"/>
        <end position="67"/>
    </location>
</feature>
<organism evidence="2 3">
    <name type="scientific">Kibdelosporangium lantanae</name>
    <dbReference type="NCBI Taxonomy" id="1497396"/>
    <lineage>
        <taxon>Bacteria</taxon>
        <taxon>Bacillati</taxon>
        <taxon>Actinomycetota</taxon>
        <taxon>Actinomycetes</taxon>
        <taxon>Pseudonocardiales</taxon>
        <taxon>Pseudonocardiaceae</taxon>
        <taxon>Kibdelosporangium</taxon>
    </lineage>
</organism>
<dbReference type="EMBL" id="JBHTIS010004242">
    <property type="protein sequence ID" value="MFD1052229.1"/>
    <property type="molecule type" value="Genomic_DNA"/>
</dbReference>
<feature type="region of interest" description="Disordered" evidence="1">
    <location>
        <begin position="35"/>
        <end position="67"/>
    </location>
</feature>
<evidence type="ECO:0000313" key="2">
    <source>
        <dbReference type="EMBL" id="MFD1052229.1"/>
    </source>
</evidence>
<evidence type="ECO:0000313" key="3">
    <source>
        <dbReference type="Proteomes" id="UP001597045"/>
    </source>
</evidence>
<name>A0ABW3MRJ3_9PSEU</name>
<dbReference type="Proteomes" id="UP001597045">
    <property type="component" value="Unassembled WGS sequence"/>
</dbReference>
<gene>
    <name evidence="2" type="ORF">ACFQ1S_44960</name>
</gene>
<comment type="caution">
    <text evidence="2">The sequence shown here is derived from an EMBL/GenBank/DDBJ whole genome shotgun (WGS) entry which is preliminary data.</text>
</comment>
<keyword evidence="3" id="KW-1185">Reference proteome</keyword>
<accession>A0ABW3MRJ3</accession>
<evidence type="ECO:0000256" key="1">
    <source>
        <dbReference type="SAM" id="MobiDB-lite"/>
    </source>
</evidence>
<protein>
    <submittedName>
        <fullName evidence="2">Uncharacterized protein</fullName>
    </submittedName>
</protein>